<keyword evidence="2" id="KW-1185">Reference proteome</keyword>
<protein>
    <submittedName>
        <fullName evidence="1">Uncharacterized protein</fullName>
    </submittedName>
</protein>
<evidence type="ECO:0000313" key="2">
    <source>
        <dbReference type="Proteomes" id="UP000559027"/>
    </source>
</evidence>
<reference evidence="1 2" key="1">
    <citation type="journal article" date="2020" name="ISME J.">
        <title>Uncovering the hidden diversity of litter-decomposition mechanisms in mushroom-forming fungi.</title>
        <authorList>
            <person name="Floudas D."/>
            <person name="Bentzer J."/>
            <person name="Ahren D."/>
            <person name="Johansson T."/>
            <person name="Persson P."/>
            <person name="Tunlid A."/>
        </authorList>
    </citation>
    <scope>NUCLEOTIDE SEQUENCE [LARGE SCALE GENOMIC DNA]</scope>
    <source>
        <strain evidence="1 2">CBS 146.42</strain>
    </source>
</reference>
<name>A0A8H5FTJ7_9AGAR</name>
<proteinExistence type="predicted"/>
<dbReference type="AlphaFoldDB" id="A0A8H5FTJ7"/>
<comment type="caution">
    <text evidence="1">The sequence shown here is derived from an EMBL/GenBank/DDBJ whole genome shotgun (WGS) entry which is preliminary data.</text>
</comment>
<evidence type="ECO:0000313" key="1">
    <source>
        <dbReference type="EMBL" id="KAF5348148.1"/>
    </source>
</evidence>
<organism evidence="1 2">
    <name type="scientific">Leucocoprinus leucothites</name>
    <dbReference type="NCBI Taxonomy" id="201217"/>
    <lineage>
        <taxon>Eukaryota</taxon>
        <taxon>Fungi</taxon>
        <taxon>Dikarya</taxon>
        <taxon>Basidiomycota</taxon>
        <taxon>Agaricomycotina</taxon>
        <taxon>Agaricomycetes</taxon>
        <taxon>Agaricomycetidae</taxon>
        <taxon>Agaricales</taxon>
        <taxon>Agaricineae</taxon>
        <taxon>Agaricaceae</taxon>
        <taxon>Leucocoprinus</taxon>
    </lineage>
</organism>
<sequence length="99" mass="10812">MCCLVVKSRQIGMGGTKRPGKTTHAAPNSYRLVLLQSHLPPLSELLAQTTYDHPTFGALQTCLVLSSFPLPSPTRRLGQLDQRAECSTVLNSTRSSNYP</sequence>
<gene>
    <name evidence="1" type="ORF">D9756_010778</name>
</gene>
<dbReference type="EMBL" id="JAACJO010000021">
    <property type="protein sequence ID" value="KAF5348148.1"/>
    <property type="molecule type" value="Genomic_DNA"/>
</dbReference>
<accession>A0A8H5FTJ7</accession>
<dbReference type="Proteomes" id="UP000559027">
    <property type="component" value="Unassembled WGS sequence"/>
</dbReference>